<name>A0A077DHV1_9BURK</name>
<protein>
    <submittedName>
        <fullName evidence="1">Uncharacterized protein</fullName>
    </submittedName>
</protein>
<dbReference type="AlphaFoldDB" id="A0A077DHV1"/>
<dbReference type="EMBL" id="CP009238">
    <property type="protein sequence ID" value="AIL33117.1"/>
    <property type="molecule type" value="Genomic_DNA"/>
</dbReference>
<keyword evidence="2" id="KW-1185">Reference proteome</keyword>
<gene>
    <name evidence="1" type="ORF">IX83_07215</name>
</gene>
<dbReference type="STRING" id="1072685.IX83_07215"/>
<evidence type="ECO:0000313" key="1">
    <source>
        <dbReference type="EMBL" id="AIL33117.1"/>
    </source>
</evidence>
<dbReference type="HOGENOM" id="CLU_2354129_0_0_4"/>
<dbReference type="RefSeq" id="WP_038500712.1">
    <property type="nucleotide sequence ID" value="NZ_AFWK01000006.1"/>
</dbReference>
<accession>A0A077DHV1</accession>
<proteinExistence type="predicted"/>
<dbReference type="Proteomes" id="UP000028945">
    <property type="component" value="Chromosome"/>
</dbReference>
<dbReference type="KEGG" id="bpsi:IX83_07215"/>
<sequence>MNLAKSNAVVKVIRDNDIITMTGAQFNEFAKTLIAQTMDSIKLKNKEEACQLLGISLYNLNKLIKKGHLHPIEDLISMQEILRIQESGVLNRIKYL</sequence>
<evidence type="ECO:0000313" key="2">
    <source>
        <dbReference type="Proteomes" id="UP000028945"/>
    </source>
</evidence>
<organism evidence="1 2">
    <name type="scientific">Basilea psittacipulmonis DSM 24701</name>
    <dbReference type="NCBI Taxonomy" id="1072685"/>
    <lineage>
        <taxon>Bacteria</taxon>
        <taxon>Pseudomonadati</taxon>
        <taxon>Pseudomonadota</taxon>
        <taxon>Betaproteobacteria</taxon>
        <taxon>Burkholderiales</taxon>
        <taxon>Alcaligenaceae</taxon>
        <taxon>Basilea</taxon>
    </lineage>
</organism>
<reference evidence="1 2" key="1">
    <citation type="journal article" date="2014" name="BMC Genomics">
        <title>A genomic perspective on a new bacterial genus and species from the Alcaligenaceae family, Basilea psittacipulmonis.</title>
        <authorList>
            <person name="Whiteson K.L."/>
            <person name="Hernandez D."/>
            <person name="Lazarevic V."/>
            <person name="Gaia N."/>
            <person name="Farinelli L."/>
            <person name="Francois P."/>
            <person name="Pilo P."/>
            <person name="Frey J."/>
            <person name="Schrenzel J."/>
        </authorList>
    </citation>
    <scope>NUCLEOTIDE SEQUENCE [LARGE SCALE GENOMIC DNA]</scope>
    <source>
        <strain evidence="1 2">DSM 24701</strain>
    </source>
</reference>